<dbReference type="PANTHER" id="PTHR40980">
    <property type="entry name" value="PLUG DOMAIN-CONTAINING PROTEIN"/>
    <property type="match status" value="1"/>
</dbReference>
<comment type="caution">
    <text evidence="5">The sequence shown here is derived from an EMBL/GenBank/DDBJ whole genome shotgun (WGS) entry which is preliminary data.</text>
</comment>
<evidence type="ECO:0000256" key="1">
    <source>
        <dbReference type="ARBA" id="ARBA00004442"/>
    </source>
</evidence>
<dbReference type="RefSeq" id="WP_416206115.1">
    <property type="nucleotide sequence ID" value="NZ_JBBKTX010000013.1"/>
</dbReference>
<protein>
    <submittedName>
        <fullName evidence="5">TonB-dependent receptor</fullName>
    </submittedName>
</protein>
<name>A0ABW8NJH3_9GAMM</name>
<evidence type="ECO:0000256" key="3">
    <source>
        <dbReference type="ARBA" id="ARBA00023237"/>
    </source>
</evidence>
<dbReference type="Gene3D" id="2.40.170.20">
    <property type="entry name" value="TonB-dependent receptor, beta-barrel domain"/>
    <property type="match status" value="1"/>
</dbReference>
<evidence type="ECO:0000259" key="4">
    <source>
        <dbReference type="Pfam" id="PF00593"/>
    </source>
</evidence>
<sequence>MRAGHTRLITGTLGLLIASPLWAAGIKVDFVMDGQPVGDAIVLEDGLELGRTDANGSLWIDSVDGGRKALVVEAAGTRIPVSFTLDSDEAAFVSISKTSGVASAEKSVKRIPLSQLSHRNGQVSSDDGALVGVIEGAVTDDITGAAIANVVVSVEGSDITTRTDGYGTYEIQLPAGNYRLTLQHPDYRGQTLSGVKVVSQLSVNLETNMSSSDDGYSQGIEEVVATASYQPYNPVDMERMSSSVLDSMDFTQIARFDDSTVSSALKRVVGVSLEDSRYAIVRGMKSRYQSTYFNGAVLPATDPARRDLPLDIFPASIMQTLSLQKSATADVPGTATAGHIEMKTKPTPDEGFFKISATLGYGKANSEEGYMSKESGGSDWTGYDDGFREMPDIAKEARGAYFFGDPDADGSNGVGYSEEFLQYREDLGESFENYGVYKGDLPADVSFSLAGGDSWLTEDGQRLGVIGAFRYSNKWTNDEKIQNGFDLYTVNNSDTGEQEDIIALTSSQVTYDTNNIIDLSAMLNADWRITENHTLGINNLLLRHTTSSAEFEDQYNISSGYWIAQNDIVLPEDPRDWAVDSSIEKFQTQSIDWIEEQLVSHQLWGEHYFNISEVSGLLGNLKANWQIARSSSEYDRPNAQRYTYQGSQTSDPTLLIGYSTAYNLWEYSEEDGNASSIDLELPINETGNIAVTAKAGLYKLDRTRDGYEDRFSYNANKLEQETREDILLYPDPADIFTDEYIGDGTNGSNGLYVNYGGSLNDEDDIGIDNGYQYRVEQHTNAMYLQTDWNLWNTVTANLGVRRESFKVEADQYYYNPEPLYELLDETKTLPSVGATWLINERWQLRGAFSKTVSWPETFELLPRTYRDIETLTAYKGNPDLKPADIKNYDMRLEWYPSDTESVSLGAYRKDMDNPIENAFDSIGNDYDYYTFVNVDSGKVSGWELDFRTEFDLGYSHAFFVQGNYTDIESEVTLAEDSKETDLDRPLQGQPDYIANLQLGYDHIETGQEVTLVFNRKGKELVIVTPDAGSNVTNVYSEPYDDLKIIYTKRFGDDLKVSLSGENILDSEKRQYYEKYNVAYLSYKSGPKYKLKVSYDF</sequence>
<dbReference type="PANTHER" id="PTHR40980:SF4">
    <property type="entry name" value="TONB-DEPENDENT RECEPTOR-LIKE BETA-BARREL DOMAIN-CONTAINING PROTEIN"/>
    <property type="match status" value="1"/>
</dbReference>
<feature type="domain" description="TonB-dependent receptor-like beta-barrel" evidence="4">
    <location>
        <begin position="633"/>
        <end position="1062"/>
    </location>
</feature>
<dbReference type="Pfam" id="PF00593">
    <property type="entry name" value="TonB_dep_Rec_b-barrel"/>
    <property type="match status" value="1"/>
</dbReference>
<keyword evidence="3" id="KW-0998">Cell outer membrane</keyword>
<gene>
    <name evidence="5" type="ORF">WG929_11345</name>
</gene>
<dbReference type="Gene3D" id="2.170.130.10">
    <property type="entry name" value="TonB-dependent receptor, plug domain"/>
    <property type="match status" value="1"/>
</dbReference>
<reference evidence="5 6" key="1">
    <citation type="submission" date="2024-03" db="EMBL/GenBank/DDBJ databases">
        <title>High-quality draft genome sequence of Oceanobacter sp. wDCs-4.</title>
        <authorList>
            <person name="Dong C."/>
        </authorList>
    </citation>
    <scope>NUCLEOTIDE SEQUENCE [LARGE SCALE GENOMIC DNA]</scope>
    <source>
        <strain evidence="6">wDCs-4</strain>
    </source>
</reference>
<dbReference type="Pfam" id="PF13620">
    <property type="entry name" value="CarboxypepD_reg"/>
    <property type="match status" value="1"/>
</dbReference>
<dbReference type="InterPro" id="IPR037066">
    <property type="entry name" value="Plug_dom_sf"/>
</dbReference>
<dbReference type="EMBL" id="JBBKTX010000013">
    <property type="protein sequence ID" value="MFK4753006.1"/>
    <property type="molecule type" value="Genomic_DNA"/>
</dbReference>
<proteinExistence type="predicted"/>
<comment type="subcellular location">
    <subcellularLocation>
        <location evidence="1">Cell outer membrane</location>
    </subcellularLocation>
</comment>
<dbReference type="Proteomes" id="UP001620597">
    <property type="component" value="Unassembled WGS sequence"/>
</dbReference>
<dbReference type="Gene3D" id="2.60.40.1120">
    <property type="entry name" value="Carboxypeptidase-like, regulatory domain"/>
    <property type="match status" value="1"/>
</dbReference>
<dbReference type="InterPro" id="IPR000531">
    <property type="entry name" value="Beta-barrel_TonB"/>
</dbReference>
<dbReference type="InterPro" id="IPR008969">
    <property type="entry name" value="CarboxyPept-like_regulatory"/>
</dbReference>
<keyword evidence="6" id="KW-1185">Reference proteome</keyword>
<dbReference type="SUPFAM" id="SSF56935">
    <property type="entry name" value="Porins"/>
    <property type="match status" value="1"/>
</dbReference>
<organism evidence="5 6">
    <name type="scientific">Oceanobacter antarcticus</name>
    <dbReference type="NCBI Taxonomy" id="3133425"/>
    <lineage>
        <taxon>Bacteria</taxon>
        <taxon>Pseudomonadati</taxon>
        <taxon>Pseudomonadota</taxon>
        <taxon>Gammaproteobacteria</taxon>
        <taxon>Oceanospirillales</taxon>
        <taxon>Oceanospirillaceae</taxon>
        <taxon>Oceanobacter</taxon>
    </lineage>
</organism>
<evidence type="ECO:0000256" key="2">
    <source>
        <dbReference type="ARBA" id="ARBA00023136"/>
    </source>
</evidence>
<keyword evidence="5" id="KW-0675">Receptor</keyword>
<dbReference type="SUPFAM" id="SSF49464">
    <property type="entry name" value="Carboxypeptidase regulatory domain-like"/>
    <property type="match status" value="1"/>
</dbReference>
<evidence type="ECO:0000313" key="6">
    <source>
        <dbReference type="Proteomes" id="UP001620597"/>
    </source>
</evidence>
<evidence type="ECO:0000313" key="5">
    <source>
        <dbReference type="EMBL" id="MFK4753006.1"/>
    </source>
</evidence>
<accession>A0ABW8NJH3</accession>
<dbReference type="InterPro" id="IPR036942">
    <property type="entry name" value="Beta-barrel_TonB_sf"/>
</dbReference>
<keyword evidence="2" id="KW-0472">Membrane</keyword>